<feature type="transmembrane region" description="Helical" evidence="7">
    <location>
        <begin position="101"/>
        <end position="124"/>
    </location>
</feature>
<feature type="transmembrane region" description="Helical" evidence="7">
    <location>
        <begin position="12"/>
        <end position="32"/>
    </location>
</feature>
<dbReference type="InterPro" id="IPR045621">
    <property type="entry name" value="BPD_transp_1_N"/>
</dbReference>
<feature type="domain" description="ABC transmembrane type-1" evidence="8">
    <location>
        <begin position="97"/>
        <end position="303"/>
    </location>
</feature>
<evidence type="ECO:0000256" key="4">
    <source>
        <dbReference type="ARBA" id="ARBA00022692"/>
    </source>
</evidence>
<sequence>MSLLPYIFRRILQLIPTLVFILVVVFVLVRLLPGDPASALIGDRALDADVQRINHELGLDQPLPVQFLYFLKQVATGDLGNSLSLKAPVIDIVAQRLPVTILLTTMAAVIALLFAVPLAFLAALRQDGVVDTVIRGVFQVGLSMPVFYLGLVLLTVLAAGLHWFPVGGYGETFPDRVYHLFLPALTLALSLAAVLMRNLRSAIIGVLGAEYVDFARAKGLKSRLILIRHVLRNALISTVTLFGLSVGTLLGGAVITETVFAVPGAGRLMIDSIYGRDYPMVQGLTLALAVLVSLTFLLTDIVQAWLDPRVAR</sequence>
<dbReference type="Pfam" id="PF00528">
    <property type="entry name" value="BPD_transp_1"/>
    <property type="match status" value="1"/>
</dbReference>
<feature type="transmembrane region" description="Helical" evidence="7">
    <location>
        <begin position="284"/>
        <end position="306"/>
    </location>
</feature>
<keyword evidence="6 7" id="KW-0472">Membrane</keyword>
<dbReference type="RefSeq" id="WP_078707814.1">
    <property type="nucleotide sequence ID" value="NZ_FUXL01000004.1"/>
</dbReference>
<keyword evidence="5 7" id="KW-1133">Transmembrane helix</keyword>
<evidence type="ECO:0000256" key="5">
    <source>
        <dbReference type="ARBA" id="ARBA00022989"/>
    </source>
</evidence>
<name>A0A1T4Q237_9HYPH</name>
<dbReference type="InterPro" id="IPR035906">
    <property type="entry name" value="MetI-like_sf"/>
</dbReference>
<comment type="subcellular location">
    <subcellularLocation>
        <location evidence="1 7">Cell membrane</location>
        <topology evidence="1 7">Multi-pass membrane protein</topology>
    </subcellularLocation>
</comment>
<evidence type="ECO:0000313" key="9">
    <source>
        <dbReference type="EMBL" id="SJZ97561.1"/>
    </source>
</evidence>
<evidence type="ECO:0000256" key="2">
    <source>
        <dbReference type="ARBA" id="ARBA00022448"/>
    </source>
</evidence>
<keyword evidence="3" id="KW-1003">Cell membrane</keyword>
<dbReference type="PANTHER" id="PTHR43163:SF6">
    <property type="entry name" value="DIPEPTIDE TRANSPORT SYSTEM PERMEASE PROTEIN DPPB-RELATED"/>
    <property type="match status" value="1"/>
</dbReference>
<dbReference type="Pfam" id="PF19300">
    <property type="entry name" value="BPD_transp_1_N"/>
    <property type="match status" value="1"/>
</dbReference>
<comment type="similarity">
    <text evidence="7">Belongs to the binding-protein-dependent transport system permease family.</text>
</comment>
<dbReference type="PROSITE" id="PS50928">
    <property type="entry name" value="ABC_TM1"/>
    <property type="match status" value="1"/>
</dbReference>
<dbReference type="OrthoDB" id="9805855at2"/>
<dbReference type="SUPFAM" id="SSF161098">
    <property type="entry name" value="MetI-like"/>
    <property type="match status" value="1"/>
</dbReference>
<dbReference type="GO" id="GO:0005886">
    <property type="term" value="C:plasma membrane"/>
    <property type="evidence" value="ECO:0007669"/>
    <property type="project" value="UniProtKB-SubCell"/>
</dbReference>
<evidence type="ECO:0000256" key="7">
    <source>
        <dbReference type="RuleBase" id="RU363032"/>
    </source>
</evidence>
<evidence type="ECO:0000256" key="3">
    <source>
        <dbReference type="ARBA" id="ARBA00022475"/>
    </source>
</evidence>
<dbReference type="EMBL" id="FUXL01000004">
    <property type="protein sequence ID" value="SJZ97561.1"/>
    <property type="molecule type" value="Genomic_DNA"/>
</dbReference>
<evidence type="ECO:0000313" key="10">
    <source>
        <dbReference type="Proteomes" id="UP000190135"/>
    </source>
</evidence>
<dbReference type="GO" id="GO:0055085">
    <property type="term" value="P:transmembrane transport"/>
    <property type="evidence" value="ECO:0007669"/>
    <property type="project" value="InterPro"/>
</dbReference>
<dbReference type="PANTHER" id="PTHR43163">
    <property type="entry name" value="DIPEPTIDE TRANSPORT SYSTEM PERMEASE PROTEIN DPPB-RELATED"/>
    <property type="match status" value="1"/>
</dbReference>
<dbReference type="Proteomes" id="UP000190135">
    <property type="component" value="Unassembled WGS sequence"/>
</dbReference>
<keyword evidence="4 7" id="KW-0812">Transmembrane</keyword>
<organism evidence="9 10">
    <name type="scientific">Consotaella salsifontis</name>
    <dbReference type="NCBI Taxonomy" id="1365950"/>
    <lineage>
        <taxon>Bacteria</taxon>
        <taxon>Pseudomonadati</taxon>
        <taxon>Pseudomonadota</taxon>
        <taxon>Alphaproteobacteria</taxon>
        <taxon>Hyphomicrobiales</taxon>
        <taxon>Aurantimonadaceae</taxon>
        <taxon>Consotaella</taxon>
    </lineage>
</organism>
<keyword evidence="2 7" id="KW-0813">Transport</keyword>
<feature type="transmembrane region" description="Helical" evidence="7">
    <location>
        <begin position="145"/>
        <end position="165"/>
    </location>
</feature>
<proteinExistence type="inferred from homology"/>
<reference evidence="9 10" key="1">
    <citation type="submission" date="2017-02" db="EMBL/GenBank/DDBJ databases">
        <authorList>
            <person name="Peterson S.W."/>
        </authorList>
    </citation>
    <scope>NUCLEOTIDE SEQUENCE [LARGE SCALE GENOMIC DNA]</scope>
    <source>
        <strain evidence="9 10">USBA 369</strain>
    </source>
</reference>
<evidence type="ECO:0000259" key="8">
    <source>
        <dbReference type="PROSITE" id="PS50928"/>
    </source>
</evidence>
<dbReference type="CDD" id="cd06261">
    <property type="entry name" value="TM_PBP2"/>
    <property type="match status" value="1"/>
</dbReference>
<feature type="transmembrane region" description="Helical" evidence="7">
    <location>
        <begin position="230"/>
        <end position="255"/>
    </location>
</feature>
<dbReference type="AlphaFoldDB" id="A0A1T4Q237"/>
<feature type="transmembrane region" description="Helical" evidence="7">
    <location>
        <begin position="177"/>
        <end position="196"/>
    </location>
</feature>
<evidence type="ECO:0000256" key="6">
    <source>
        <dbReference type="ARBA" id="ARBA00023136"/>
    </source>
</evidence>
<accession>A0A1T4Q237</accession>
<protein>
    <submittedName>
        <fullName evidence="9">Peptide/nickel transport system permease protein</fullName>
    </submittedName>
</protein>
<gene>
    <name evidence="9" type="ORF">SAMN05428963_104294</name>
</gene>
<evidence type="ECO:0000256" key="1">
    <source>
        <dbReference type="ARBA" id="ARBA00004651"/>
    </source>
</evidence>
<dbReference type="STRING" id="1365950.SAMN05428963_104294"/>
<dbReference type="Gene3D" id="1.10.3720.10">
    <property type="entry name" value="MetI-like"/>
    <property type="match status" value="1"/>
</dbReference>
<dbReference type="InterPro" id="IPR000515">
    <property type="entry name" value="MetI-like"/>
</dbReference>
<keyword evidence="10" id="KW-1185">Reference proteome</keyword>